<feature type="compositionally biased region" description="Polar residues" evidence="1">
    <location>
        <begin position="280"/>
        <end position="299"/>
    </location>
</feature>
<keyword evidence="2" id="KW-0812">Transmembrane</keyword>
<keyword evidence="4" id="KW-1185">Reference proteome</keyword>
<dbReference type="AlphaFoldDB" id="A0A2P1P7Z8"/>
<name>A0A2P1P7Z8_9RICK</name>
<feature type="transmembrane region" description="Helical" evidence="2">
    <location>
        <begin position="28"/>
        <end position="51"/>
    </location>
</feature>
<dbReference type="EMBL" id="CP027845">
    <property type="protein sequence ID" value="AVP87398.1"/>
    <property type="molecule type" value="Genomic_DNA"/>
</dbReference>
<feature type="compositionally biased region" description="Polar residues" evidence="1">
    <location>
        <begin position="329"/>
        <end position="341"/>
    </location>
</feature>
<accession>A0A2P1P7Z8</accession>
<gene>
    <name evidence="3" type="ORF">phytr_4480</name>
</gene>
<evidence type="ECO:0000256" key="2">
    <source>
        <dbReference type="SAM" id="Phobius"/>
    </source>
</evidence>
<evidence type="ECO:0000256" key="1">
    <source>
        <dbReference type="SAM" id="MobiDB-lite"/>
    </source>
</evidence>
<sequence>MDRVKNFFINLGITLGFTARDGMASAGIVYGVGAAIFLTAVVCAPFTAIFIDFPLFFMSIGRINMPVFQALSSFALNTVLPFLVNPITLLTAFSIGAARGFVVGISKVIDRIQKGKFNEKTKKLEMLFKEPSLDLSKCQDLIKDLNKSQYVNHATLLNMSLSNTDYDPNKALRNIRFLLNEGIKPDNSVLKMAIEKDHFRLVELLLKPAYNLNLKDEFLLNLVKDKPEIREMILRASGDKPLDVEFQSINKPKDLDKVPDNHKAAPIDRVSLPKDEPQKEMSSIPNTQNATSNISTSQDALPKTNPPESSNHIIDTPLGTFAERHPKKSSTSPKRQNSQTFLEKELKKSKNNTSRDQDLS</sequence>
<proteinExistence type="predicted"/>
<feature type="region of interest" description="Disordered" evidence="1">
    <location>
        <begin position="251"/>
        <end position="360"/>
    </location>
</feature>
<evidence type="ECO:0000313" key="3">
    <source>
        <dbReference type="EMBL" id="AVP87398.1"/>
    </source>
</evidence>
<organism evidence="3 4">
    <name type="scientific">Candidatus Phycorickettsia trachydisci</name>
    <dbReference type="NCBI Taxonomy" id="2115978"/>
    <lineage>
        <taxon>Bacteria</taxon>
        <taxon>Pseudomonadati</taxon>
        <taxon>Pseudomonadota</taxon>
        <taxon>Alphaproteobacteria</taxon>
        <taxon>Rickettsiales</taxon>
        <taxon>Rickettsiaceae</taxon>
        <taxon>Candidatus Phycorickettsia</taxon>
    </lineage>
</organism>
<feature type="compositionally biased region" description="Basic and acidic residues" evidence="1">
    <location>
        <begin position="342"/>
        <end position="360"/>
    </location>
</feature>
<dbReference type="KEGG" id="ptc:phytr_4480"/>
<protein>
    <recommendedName>
        <fullName evidence="5">Ankyrin repeat-containing protein</fullName>
    </recommendedName>
</protein>
<feature type="compositionally biased region" description="Basic and acidic residues" evidence="1">
    <location>
        <begin position="251"/>
        <end position="279"/>
    </location>
</feature>
<evidence type="ECO:0000313" key="4">
    <source>
        <dbReference type="Proteomes" id="UP000241762"/>
    </source>
</evidence>
<keyword evidence="2" id="KW-0472">Membrane</keyword>
<evidence type="ECO:0008006" key="5">
    <source>
        <dbReference type="Google" id="ProtNLM"/>
    </source>
</evidence>
<keyword evidence="2" id="KW-1133">Transmembrane helix</keyword>
<reference evidence="3 4" key="1">
    <citation type="submission" date="2018-03" db="EMBL/GenBank/DDBJ databases">
        <title>A gene transfer event suggests a long-term partnership between eustigmatophyte algae and a novel lineage of endosymbiotic bacteria.</title>
        <authorList>
            <person name="Yurchenko T."/>
            <person name="Sevcikova T."/>
            <person name="Pribyl P."/>
            <person name="El Karkouri K."/>
            <person name="Klimes V."/>
            <person name="Amaral R."/>
            <person name="Zbrankova V."/>
            <person name="Kim E."/>
            <person name="Raoult D."/>
            <person name="Santos L.M.A."/>
            <person name="Elias M."/>
        </authorList>
    </citation>
    <scope>NUCLEOTIDE SEQUENCE [LARGE SCALE GENOMIC DNA]</scope>
    <source>
        <strain evidence="3">CCALA 838</strain>
    </source>
</reference>
<dbReference type="Proteomes" id="UP000241762">
    <property type="component" value="Chromosome"/>
</dbReference>
<dbReference type="RefSeq" id="WP_106874262.1">
    <property type="nucleotide sequence ID" value="NZ_CP027845.1"/>
</dbReference>